<keyword evidence="5" id="KW-1185">Reference proteome</keyword>
<feature type="region of interest" description="Disordered" evidence="2">
    <location>
        <begin position="316"/>
        <end position="338"/>
    </location>
</feature>
<evidence type="ECO:0000256" key="1">
    <source>
        <dbReference type="SAM" id="Coils"/>
    </source>
</evidence>
<comment type="caution">
    <text evidence="3">The sequence shown here is derived from an EMBL/GenBank/DDBJ whole genome shotgun (WGS) entry which is preliminary data.</text>
</comment>
<evidence type="ECO:0000313" key="3">
    <source>
        <dbReference type="EMBL" id="CAI4006257.1"/>
    </source>
</evidence>
<dbReference type="OrthoDB" id="431953at2759"/>
<feature type="region of interest" description="Disordered" evidence="2">
    <location>
        <begin position="1116"/>
        <end position="1142"/>
    </location>
</feature>
<name>A0A9P1DB53_9DINO</name>
<feature type="region of interest" description="Disordered" evidence="2">
    <location>
        <begin position="782"/>
        <end position="805"/>
    </location>
</feature>
<feature type="compositionally biased region" description="Basic residues" evidence="2">
    <location>
        <begin position="785"/>
        <end position="795"/>
    </location>
</feature>
<gene>
    <name evidence="3" type="ORF">C1SCF055_LOCUS31912</name>
</gene>
<feature type="coiled-coil region" evidence="1">
    <location>
        <begin position="76"/>
        <end position="110"/>
    </location>
</feature>
<evidence type="ECO:0000313" key="4">
    <source>
        <dbReference type="EMBL" id="CAL1159632.1"/>
    </source>
</evidence>
<accession>A0A9P1DB53</accession>
<reference evidence="3" key="1">
    <citation type="submission" date="2022-10" db="EMBL/GenBank/DDBJ databases">
        <authorList>
            <person name="Chen Y."/>
            <person name="Dougan E. K."/>
            <person name="Chan C."/>
            <person name="Rhodes N."/>
            <person name="Thang M."/>
        </authorList>
    </citation>
    <scope>NUCLEOTIDE SEQUENCE</scope>
</reference>
<dbReference type="EMBL" id="CAMXCT020003788">
    <property type="protein sequence ID" value="CAL1159632.1"/>
    <property type="molecule type" value="Genomic_DNA"/>
</dbReference>
<feature type="compositionally biased region" description="Polar residues" evidence="2">
    <location>
        <begin position="325"/>
        <end position="334"/>
    </location>
</feature>
<evidence type="ECO:0000256" key="2">
    <source>
        <dbReference type="SAM" id="MobiDB-lite"/>
    </source>
</evidence>
<dbReference type="AlphaFoldDB" id="A0A9P1DB53"/>
<dbReference type="EMBL" id="CAMXCT010003788">
    <property type="protein sequence ID" value="CAI4006257.1"/>
    <property type="molecule type" value="Genomic_DNA"/>
</dbReference>
<keyword evidence="1" id="KW-0175">Coiled coil</keyword>
<dbReference type="EMBL" id="CAMXCT030003788">
    <property type="protein sequence ID" value="CAL4793569.1"/>
    <property type="molecule type" value="Genomic_DNA"/>
</dbReference>
<feature type="region of interest" description="Disordered" evidence="2">
    <location>
        <begin position="864"/>
        <end position="883"/>
    </location>
</feature>
<feature type="region of interest" description="Disordered" evidence="2">
    <location>
        <begin position="255"/>
        <end position="285"/>
    </location>
</feature>
<evidence type="ECO:0000313" key="5">
    <source>
        <dbReference type="Proteomes" id="UP001152797"/>
    </source>
</evidence>
<sequence length="1204" mass="134139">MSNIIPFRITTDQAIVVLEVQSDTSKELEASPVLRRCWRVAYLKAEKVRGSKKMLPVGAVVVVHVLYPAASAGKFKTDVQQEQAKTEKEMQTAQQELQAIRRALDSAVSAATVAEAQEAQAANEAREANGRVEVAKKTKEYLMKIRGAVRSYYGSIDDLEGAVEGQAKVELKDVAEAKTMLEKYNTMISSFRNLHAYDAEVYTKVTPAIKEVKENAFAQIRCALPLRPLGNAGNDQVGVPFRLSRVGSMIRPMKAPEPEEQRKKGRTLGAAEPLGGGGLGRHNRARGAEARQRGARWARKQKQLVLQSKCFNKTGHARTADHRLPSQQDLSRQSVAGKGKWKTWTPEAILRAGFGQETATYRQIANEVEGASSSQSRAARFACAAAVCKSQAESCEKVFAEASEEPLRFFIQNLMFDESTFDLRVGKDAANSCPVLCSHSQWTMGFAPSLESARDAVRDEHIVRSPQVLAPMNSATMWKTLSCHPGSIGACEVAADHVCTLTTCDSYAANLKMLKHLDTVLPSDHYFLPMLCTQHRNGNVLEQLTHLLGNLGRCFCVSRVLNSRHAVQALRKRTAAGLEQHLAVLQAEPAGVQTEWEEARSLTRSFLKLEASSKEAKESEVEIAEPAADELPPGYSRLLGFFNGPWRRIVRKSIMVMAGQLARKLILPWQQYPWCLWPLALKDASQEDRRSCAKALLSSKPCCLDSGFSQRLKRIHRTEEELLNSQLQVFLQKVFERVVPTSTFIERRFAQFAHWSDQQPKLGTLAAKHVTSFCKGAAQAWKQNHPQHQKRKHLSRPGWVEQKQGSRTTGYNVFLSEFRKNDSAQQVAGDEGRQTFVQEATAAWRRLSPGEKAPYSFKARGLNSLRSRSSQMSDNEAGPEGRETGGLWNTCLLQDRWPLRVDLLEAAMGEGIAALRKISSAWEEEHAMLVEAEDDLPDVSDNLFAVCPHGGCDEELQAAQRPVFREIHDDLVTAVRVIEPLKRDLSAHPLVLEWHSLSLQKRRFVVVAFHIRKPPWDMVLVELEEAGDSEELPFCLAVQLGRQSIHSDIAFCHELARAASDWVLFRLSIGDLTVDYGIFQAAERKELSRSELRQAAAEMKQVMLAAKAAKLAQGLTANKKRKSRNSNKRKSKGKRSQTLAPDVSDMEWNSASESGGSALGRHRQCCSACFFVRWTGSQGLSFRLCGRHQQCCSACFFVRWTGSL</sequence>
<proteinExistence type="predicted"/>
<feature type="compositionally biased region" description="Polar residues" evidence="2">
    <location>
        <begin position="864"/>
        <end position="874"/>
    </location>
</feature>
<protein>
    <submittedName>
        <fullName evidence="3">Uncharacterized protein</fullName>
    </submittedName>
</protein>
<dbReference type="Proteomes" id="UP001152797">
    <property type="component" value="Unassembled WGS sequence"/>
</dbReference>
<reference evidence="4" key="2">
    <citation type="submission" date="2024-04" db="EMBL/GenBank/DDBJ databases">
        <authorList>
            <person name="Chen Y."/>
            <person name="Shah S."/>
            <person name="Dougan E. K."/>
            <person name="Thang M."/>
            <person name="Chan C."/>
        </authorList>
    </citation>
    <scope>NUCLEOTIDE SEQUENCE [LARGE SCALE GENOMIC DNA]</scope>
</reference>
<feature type="compositionally biased region" description="Basic residues" evidence="2">
    <location>
        <begin position="1118"/>
        <end position="1135"/>
    </location>
</feature>
<organism evidence="3">
    <name type="scientific">Cladocopium goreaui</name>
    <dbReference type="NCBI Taxonomy" id="2562237"/>
    <lineage>
        <taxon>Eukaryota</taxon>
        <taxon>Sar</taxon>
        <taxon>Alveolata</taxon>
        <taxon>Dinophyceae</taxon>
        <taxon>Suessiales</taxon>
        <taxon>Symbiodiniaceae</taxon>
        <taxon>Cladocopium</taxon>
    </lineage>
</organism>